<accession>A0A6J8BF33</accession>
<organism evidence="2 3">
    <name type="scientific">Mytilus coruscus</name>
    <name type="common">Sea mussel</name>
    <dbReference type="NCBI Taxonomy" id="42192"/>
    <lineage>
        <taxon>Eukaryota</taxon>
        <taxon>Metazoa</taxon>
        <taxon>Spiralia</taxon>
        <taxon>Lophotrochozoa</taxon>
        <taxon>Mollusca</taxon>
        <taxon>Bivalvia</taxon>
        <taxon>Autobranchia</taxon>
        <taxon>Pteriomorphia</taxon>
        <taxon>Mytilida</taxon>
        <taxon>Mytiloidea</taxon>
        <taxon>Mytilidae</taxon>
        <taxon>Mytilinae</taxon>
        <taxon>Mytilus</taxon>
    </lineage>
</organism>
<dbReference type="GO" id="GO:0061630">
    <property type="term" value="F:ubiquitin protein ligase activity"/>
    <property type="evidence" value="ECO:0007669"/>
    <property type="project" value="UniProtKB-EC"/>
</dbReference>
<reference evidence="2 3" key="1">
    <citation type="submission" date="2020-06" db="EMBL/GenBank/DDBJ databases">
        <authorList>
            <person name="Li R."/>
            <person name="Bekaert M."/>
        </authorList>
    </citation>
    <scope>NUCLEOTIDE SEQUENCE [LARGE SCALE GENOMIC DNA]</scope>
    <source>
        <strain evidence="3">wild</strain>
    </source>
</reference>
<dbReference type="PANTHER" id="PTHR22605:SF16">
    <property type="entry name" value="E3 UBIQUITIN-PROTEIN LIGASE RNF213"/>
    <property type="match status" value="1"/>
</dbReference>
<name>A0A6J8BF33_MYTCO</name>
<keyword evidence="2" id="KW-0808">Transferase</keyword>
<feature type="coiled-coil region" evidence="1">
    <location>
        <begin position="701"/>
        <end position="728"/>
    </location>
</feature>
<evidence type="ECO:0000313" key="3">
    <source>
        <dbReference type="Proteomes" id="UP000507470"/>
    </source>
</evidence>
<keyword evidence="3" id="KW-1185">Reference proteome</keyword>
<dbReference type="EC" id="2.3.2.27" evidence="2"/>
<protein>
    <submittedName>
        <fullName evidence="2">RNF213</fullName>
        <ecNumber evidence="2">2.3.2.27</ecNumber>
    </submittedName>
</protein>
<dbReference type="Proteomes" id="UP000507470">
    <property type="component" value="Unassembled WGS sequence"/>
</dbReference>
<proteinExistence type="predicted"/>
<dbReference type="EMBL" id="CACVKT020002931">
    <property type="protein sequence ID" value="CAC5380697.1"/>
    <property type="molecule type" value="Genomic_DNA"/>
</dbReference>
<dbReference type="GO" id="GO:0016887">
    <property type="term" value="F:ATP hydrolysis activity"/>
    <property type="evidence" value="ECO:0007669"/>
    <property type="project" value="InterPro"/>
</dbReference>
<dbReference type="InterPro" id="IPR031248">
    <property type="entry name" value="RNF213"/>
</dbReference>
<dbReference type="OrthoDB" id="6142015at2759"/>
<evidence type="ECO:0000313" key="2">
    <source>
        <dbReference type="EMBL" id="CAC5380697.1"/>
    </source>
</evidence>
<keyword evidence="1" id="KW-0175">Coiled coil</keyword>
<sequence>MYVLIDSTSSGIRKNVLTNFSRSMAVVNCNRNLSIFKWKEGQLKNFGKLLSVVFEKHINRDISKDFTSVLQFVLTWNPFPLYVKMYNDNVHASFLSENCVDLMKEFQASIKHVVEGIFDRTITLGHLQIIEEKQEHFFNIVKDMPEMDMKGLKRKTELRTADMNALHECMKNLNRFIDICHRSEVNTSDIEEQMKKFHNFQVRPLKEICAEVDVPKDIRKYKPRIIAFEINAEILDALPEIIRCSNGNLFIKMWDKCAVNVRKRFDHALGIDEIMEHVWKPAYKEWKALHQRLKTGEIFFREFDSLCGRMDPETLRKEFLILEDGKKPSWIKERIEQMTRYKNLQNCLDGASIIMEVVEEFELEGDFQPIRQIMRMTKGKDMKMNHLNKSYLKTCSVLSNVDERKVNCLQKFMESKNLVDWLKEKMDDLQELKVFVDLAYISTGDKGLEIAKVRCLQSAAIGYAPLIFNLESNCDYKDFLERCEEVWKALHSNPNLPTELLDTCHELEWLKIVDKSQGSVEVTSLAQAEAINLNGTYHIGFHKTGDGIQRKGQHHLQLSDILELRVTEKKEGKTLRREYNYEQLHDLQSRLMLVAGKAEMGKDDVDRFILILDSVVRLCNVYIKLLSSGCVLFSKFKVKFRCDPDSVACAFVSFGEGDIKRTIRGKIDTVNKDELVKMGFEGEPSNLIYPLLSNIKHDCTREDLVEAMEEARDDLEQMDIDEDEEMVEAGYSEGLAREALKNVTPDQIDEGIAWCIEHEEEAMDIVTAATDGTSVQTQDKTFSGWNTRDESLATVRARLLEDIGVGSSQGQDSSVDVLIENLETLWENFVGSISSSVIDYLSVEHLALILRKLADKETMLVERSFSVCGCKEGVANLIVCSQSEMYNTVLSLYSTEDDSLLPQSDEVLLCTPDTTLDLLEIFWRRSLFGDSGKIYCLVNADLLDYEVSDKGEKLLEKHMKNAQNRAIQFKLVVVCSRENEYKSRMVAALDKYRRPQMSFGGEKHVKTYLSERFIVDKPISGIETASSVDFNRSSVRVVKSWRAGVGKSLFKKNMVTALKEKQLNVNVDEENNIVVSIPLYDRTIVVDEVLEVLLEYTNPPHVRVPRIFHFDISHEVQDGVDAFLFQLLVLGCLSHTSGSVWRRSEMDYYIIESMPLLARDSETQVGKLKCMHRCLDILPDVLCRSPKESLDIFYESFPDDFSKTDLIFDESEFASGTFQRPYQYLSRLDGDEALTDIIPEEPEGDRENCLQILLRHCGVKDPSWSELYHFVSFLNRQLQDFETSSFCSPLVLQDLPGFPSFVLKFLIQMSRDFATRSLQISEESPIDMLKRQLLDDEDDEEDIEELYEMRRKWESRHVYY</sequence>
<evidence type="ECO:0000256" key="1">
    <source>
        <dbReference type="SAM" id="Coils"/>
    </source>
</evidence>
<keyword evidence="2" id="KW-0012">Acyltransferase</keyword>
<gene>
    <name evidence="2" type="ORF">MCOR_16646</name>
</gene>
<dbReference type="PANTHER" id="PTHR22605">
    <property type="entry name" value="RZ-TYPE DOMAIN-CONTAINING PROTEIN"/>
    <property type="match status" value="1"/>
</dbReference>